<evidence type="ECO:0000313" key="3">
    <source>
        <dbReference type="Proteomes" id="UP001578633"/>
    </source>
</evidence>
<evidence type="ECO:0000256" key="1">
    <source>
        <dbReference type="SAM" id="SignalP"/>
    </source>
</evidence>
<feature type="chain" id="PRO_5047210681" evidence="1">
    <location>
        <begin position="17"/>
        <end position="328"/>
    </location>
</feature>
<feature type="signal peptide" evidence="1">
    <location>
        <begin position="1"/>
        <end position="16"/>
    </location>
</feature>
<gene>
    <name evidence="2" type="ORF">ACET3X_009872</name>
</gene>
<dbReference type="Proteomes" id="UP001578633">
    <property type="component" value="Chromosome 10"/>
</dbReference>
<proteinExistence type="predicted"/>
<reference evidence="2 3" key="1">
    <citation type="submission" date="2024-09" db="EMBL/GenBank/DDBJ databases">
        <title>T2T genomes of carrot and Alternaria dauci and their utility for understanding host-pathogen interaction during carrot leaf blight disease.</title>
        <authorList>
            <person name="Liu W."/>
            <person name="Xu S."/>
            <person name="Ou C."/>
            <person name="Liu X."/>
            <person name="Zhuang F."/>
            <person name="Deng X.W."/>
        </authorList>
    </citation>
    <scope>NUCLEOTIDE SEQUENCE [LARGE SCALE GENOMIC DNA]</scope>
    <source>
        <strain evidence="2 3">A2016</strain>
    </source>
</reference>
<name>A0ABR3U6R9_9PLEO</name>
<organism evidence="2 3">
    <name type="scientific">Alternaria dauci</name>
    <dbReference type="NCBI Taxonomy" id="48095"/>
    <lineage>
        <taxon>Eukaryota</taxon>
        <taxon>Fungi</taxon>
        <taxon>Dikarya</taxon>
        <taxon>Ascomycota</taxon>
        <taxon>Pezizomycotina</taxon>
        <taxon>Dothideomycetes</taxon>
        <taxon>Pleosporomycetidae</taxon>
        <taxon>Pleosporales</taxon>
        <taxon>Pleosporineae</taxon>
        <taxon>Pleosporaceae</taxon>
        <taxon>Alternaria</taxon>
        <taxon>Alternaria sect. Porri</taxon>
    </lineage>
</organism>
<dbReference type="GeneID" id="96090194"/>
<dbReference type="EMBL" id="JBHGVX010000010">
    <property type="protein sequence ID" value="KAL1792121.1"/>
    <property type="molecule type" value="Genomic_DNA"/>
</dbReference>
<evidence type="ECO:0000313" key="2">
    <source>
        <dbReference type="EMBL" id="KAL1792121.1"/>
    </source>
</evidence>
<keyword evidence="3" id="KW-1185">Reference proteome</keyword>
<comment type="caution">
    <text evidence="2">The sequence shown here is derived from an EMBL/GenBank/DDBJ whole genome shotgun (WGS) entry which is preliminary data.</text>
</comment>
<keyword evidence="1" id="KW-0732">Signal</keyword>
<dbReference type="RefSeq" id="XP_069302705.1">
    <property type="nucleotide sequence ID" value="XM_069456035.1"/>
</dbReference>
<accession>A0ABR3U6R9</accession>
<protein>
    <submittedName>
        <fullName evidence="2">Uncharacterized protein</fullName>
    </submittedName>
</protein>
<sequence>MKFSCLLLFLVPLASARPVRYHHQVPMAEETTKDLTSAKEMEVDATPSIGVHFTTTQTVVAARYPNGTTIDVVQIPGDAGYTELMSRWMFRYSDYDILRNRNDSVVLGAFLTNVHTTIEAQLEIPVREMTSAVVFPLRGAQKTLFQSALLLAGFALPKHSKDSPDVYPEPYAIHAALVHASCTQQPLQEQHQHILVVAFDDSSFSASMHQTSCNKKSSQPRQYMINYVARSDLGWWELPVFEAPRAKFWSKLQEAVVHTVGGVGKPPGRIVLSGSHGRDEEFKEKVEEALWAEFEVDVGTLLGSSQEADNEWLAARGAAELGASTHTR</sequence>